<keyword evidence="10" id="KW-1185">Reference proteome</keyword>
<evidence type="ECO:0000256" key="7">
    <source>
        <dbReference type="SAM" id="MobiDB-lite"/>
    </source>
</evidence>
<dbReference type="Proteomes" id="UP000235388">
    <property type="component" value="Unassembled WGS sequence"/>
</dbReference>
<dbReference type="GO" id="GO:0003677">
    <property type="term" value="F:DNA binding"/>
    <property type="evidence" value="ECO:0007669"/>
    <property type="project" value="UniProtKB-KW"/>
</dbReference>
<dbReference type="Gene3D" id="3.40.50.300">
    <property type="entry name" value="P-loop containing nucleotide triphosphate hydrolases"/>
    <property type="match status" value="2"/>
</dbReference>
<dbReference type="GO" id="GO:0000724">
    <property type="term" value="P:double-strand break repair via homologous recombination"/>
    <property type="evidence" value="ECO:0007669"/>
    <property type="project" value="TreeGrafter"/>
</dbReference>
<comment type="catalytic activity">
    <reaction evidence="4">
        <text>Couples ATP hydrolysis with the unwinding of duplex DNA by translocating in the 3'-5' direction.</text>
        <dbReference type="EC" id="5.6.2.4"/>
    </reaction>
</comment>
<proteinExistence type="inferred from homology"/>
<reference evidence="9 10" key="1">
    <citation type="submission" date="2017-11" db="EMBL/GenBank/DDBJ databases">
        <title>De novo assembly and phasing of dikaryotic genomes from two isolates of Puccinia coronata f. sp. avenae, the causal agent of oat crown rust.</title>
        <authorList>
            <person name="Miller M.E."/>
            <person name="Zhang Y."/>
            <person name="Omidvar V."/>
            <person name="Sperschneider J."/>
            <person name="Schwessinger B."/>
            <person name="Raley C."/>
            <person name="Palmer J.M."/>
            <person name="Garnica D."/>
            <person name="Upadhyaya N."/>
            <person name="Rathjen J."/>
            <person name="Taylor J.M."/>
            <person name="Park R.F."/>
            <person name="Dodds P.N."/>
            <person name="Hirsch C.D."/>
            <person name="Kianian S.F."/>
            <person name="Figueroa M."/>
        </authorList>
    </citation>
    <scope>NUCLEOTIDE SEQUENCE [LARGE SCALE GENOMIC DNA]</scope>
    <source>
        <strain evidence="9">12NC29</strain>
    </source>
</reference>
<dbReference type="PANTHER" id="PTHR13710">
    <property type="entry name" value="DNA HELICASE RECQ FAMILY MEMBER"/>
    <property type="match status" value="1"/>
</dbReference>
<organism evidence="9 10">
    <name type="scientific">Puccinia coronata f. sp. avenae</name>
    <dbReference type="NCBI Taxonomy" id="200324"/>
    <lineage>
        <taxon>Eukaryota</taxon>
        <taxon>Fungi</taxon>
        <taxon>Dikarya</taxon>
        <taxon>Basidiomycota</taxon>
        <taxon>Pucciniomycotina</taxon>
        <taxon>Pucciniomycetes</taxon>
        <taxon>Pucciniales</taxon>
        <taxon>Pucciniaceae</taxon>
        <taxon>Puccinia</taxon>
    </lineage>
</organism>
<dbReference type="GO" id="GO:0005694">
    <property type="term" value="C:chromosome"/>
    <property type="evidence" value="ECO:0007669"/>
    <property type="project" value="TreeGrafter"/>
</dbReference>
<dbReference type="PROSITE" id="PS51192">
    <property type="entry name" value="HELICASE_ATP_BIND_1"/>
    <property type="match status" value="1"/>
</dbReference>
<keyword evidence="6" id="KW-0175">Coiled coil</keyword>
<dbReference type="InterPro" id="IPR001650">
    <property type="entry name" value="Helicase_C-like"/>
</dbReference>
<protein>
    <recommendedName>
        <fullName evidence="5">DNA 3'-5' helicase</fullName>
        <ecNumber evidence="5">5.6.2.4</ecNumber>
    </recommendedName>
</protein>
<dbReference type="STRING" id="200324.A0A2N5V5B6"/>
<feature type="coiled-coil region" evidence="6">
    <location>
        <begin position="612"/>
        <end position="694"/>
    </location>
</feature>
<dbReference type="InterPro" id="IPR027417">
    <property type="entry name" value="P-loop_NTPase"/>
</dbReference>
<dbReference type="GO" id="GO:0043138">
    <property type="term" value="F:3'-5' DNA helicase activity"/>
    <property type="evidence" value="ECO:0007669"/>
    <property type="project" value="UniProtKB-EC"/>
</dbReference>
<dbReference type="PANTHER" id="PTHR13710:SF105">
    <property type="entry name" value="ATP-DEPENDENT DNA HELICASE Q1"/>
    <property type="match status" value="1"/>
</dbReference>
<dbReference type="AlphaFoldDB" id="A0A2N5V5B6"/>
<dbReference type="GO" id="GO:0005737">
    <property type="term" value="C:cytoplasm"/>
    <property type="evidence" value="ECO:0007669"/>
    <property type="project" value="TreeGrafter"/>
</dbReference>
<dbReference type="SMART" id="SM00490">
    <property type="entry name" value="HELICc"/>
    <property type="match status" value="1"/>
</dbReference>
<evidence type="ECO:0000313" key="9">
    <source>
        <dbReference type="EMBL" id="PLW45191.1"/>
    </source>
</evidence>
<feature type="region of interest" description="Disordered" evidence="7">
    <location>
        <begin position="708"/>
        <end position="739"/>
    </location>
</feature>
<evidence type="ECO:0000256" key="2">
    <source>
        <dbReference type="ARBA" id="ARBA00023125"/>
    </source>
</evidence>
<dbReference type="Pfam" id="PF00271">
    <property type="entry name" value="Helicase_C"/>
    <property type="match status" value="1"/>
</dbReference>
<evidence type="ECO:0000259" key="8">
    <source>
        <dbReference type="PROSITE" id="PS51192"/>
    </source>
</evidence>
<gene>
    <name evidence="9" type="ORF">PCANC_11311</name>
</gene>
<evidence type="ECO:0000256" key="4">
    <source>
        <dbReference type="ARBA" id="ARBA00034617"/>
    </source>
</evidence>
<evidence type="ECO:0000256" key="6">
    <source>
        <dbReference type="SAM" id="Coils"/>
    </source>
</evidence>
<dbReference type="GO" id="GO:0009378">
    <property type="term" value="F:four-way junction helicase activity"/>
    <property type="evidence" value="ECO:0007669"/>
    <property type="project" value="TreeGrafter"/>
</dbReference>
<feature type="compositionally biased region" description="Basic and acidic residues" evidence="7">
    <location>
        <begin position="710"/>
        <end position="726"/>
    </location>
</feature>
<comment type="similarity">
    <text evidence="1">Belongs to the helicase family. RecQ subfamily.</text>
</comment>
<evidence type="ECO:0000256" key="1">
    <source>
        <dbReference type="ARBA" id="ARBA00005446"/>
    </source>
</evidence>
<keyword evidence="3" id="KW-0413">Isomerase</keyword>
<keyword evidence="2" id="KW-0238">DNA-binding</keyword>
<comment type="caution">
    <text evidence="9">The sequence shown here is derived from an EMBL/GenBank/DDBJ whole genome shotgun (WGS) entry which is preliminary data.</text>
</comment>
<feature type="domain" description="Helicase ATP-binding" evidence="8">
    <location>
        <begin position="9"/>
        <end position="204"/>
    </location>
</feature>
<dbReference type="CDD" id="cd22265">
    <property type="entry name" value="UDM1_RNF168"/>
    <property type="match status" value="1"/>
</dbReference>
<evidence type="ECO:0000256" key="5">
    <source>
        <dbReference type="ARBA" id="ARBA00034808"/>
    </source>
</evidence>
<dbReference type="EC" id="5.6.2.4" evidence="5"/>
<evidence type="ECO:0000256" key="3">
    <source>
        <dbReference type="ARBA" id="ARBA00023235"/>
    </source>
</evidence>
<dbReference type="InterPro" id="IPR014001">
    <property type="entry name" value="Helicase_ATP-bd"/>
</dbReference>
<name>A0A2N5V5B6_9BASI</name>
<dbReference type="OrthoDB" id="4776865at2759"/>
<sequence length="739" mass="82333">MTHPVVKNTAAIALPKNVTSMDDAELKQHITTTSVAFYHDQPKDIQVEAVASLGRGENCFVRVREKALVNITAVNLNKMTLNFETVLKIKKGHYSFVYLSPEVFLNSSLFTDLFFSSEFQNSLVLITVDEAHMIYLWGLVESRESKTTNSFDRQQDQGVFRPSYGSMAVRLMATNNVPLLLLSATCGPQAVDAIRSNLMLQPEDITMVNGELTRPEIRIIRVMMKSTLKSCNDLLSFYAPHTHIPANQTVPTIIYSGTRNATFQVMKVINEARHTKKHEFDPTDPFIRRFHSVTGDEDKLDNMEDYSANQFPLMSATMALGLGQNLKRVRLVIHMGRGDPSCIIQMIGRCGRDGNTGLAFILMEPTRKNGKNSLADFGDLSPNYTADGNMDALAITPVCLRVALTLNSHVGYIPLSLSDPNYIAEQAREIAQGFPACLCSNCAPKEAEAIVALAPQMTVDNMDDILAAPLTIPKDLSILTLQRKRHGNKRKRSCNLPLDAAEILAGHLVKDFEIFFQKMLGLTDEFLASDFFSIKKAKAVVGALDQIIMVTPHDVRLLESVMGGEWFPGQVDAIDQSISNWLDSDYFAGVLLSRMEHEDYIESEILRLRTNMENAAKERKLLSHANTQAKRDLAEVARKEKAQKKLEEKELARRTKVIAAEKATKEKEETRLCLEEAKKKQAEEAQAKSDERERVACLKKKEAAIAAAAKAEERAGKSRNTQDKENSIAAQYCNDSGSP</sequence>
<accession>A0A2N5V5B6</accession>
<dbReference type="SUPFAM" id="SSF52540">
    <property type="entry name" value="P-loop containing nucleoside triphosphate hydrolases"/>
    <property type="match status" value="1"/>
</dbReference>
<evidence type="ECO:0000313" key="10">
    <source>
        <dbReference type="Proteomes" id="UP000235388"/>
    </source>
</evidence>
<dbReference type="EMBL" id="PGCJ01000130">
    <property type="protein sequence ID" value="PLW45191.1"/>
    <property type="molecule type" value="Genomic_DNA"/>
</dbReference>